<dbReference type="PROSITE" id="PS50405">
    <property type="entry name" value="GST_CTER"/>
    <property type="match status" value="1"/>
</dbReference>
<dbReference type="STRING" id="1403190.A0A0F0IIY8"/>
<evidence type="ECO:0000313" key="5">
    <source>
        <dbReference type="EMBL" id="KJK65823.1"/>
    </source>
</evidence>
<dbReference type="PANTHER" id="PTHR43986">
    <property type="entry name" value="ELONGATION FACTOR 1-GAMMA"/>
    <property type="match status" value="1"/>
</dbReference>
<dbReference type="GO" id="GO:0005737">
    <property type="term" value="C:cytoplasm"/>
    <property type="evidence" value="ECO:0007669"/>
    <property type="project" value="TreeGrafter"/>
</dbReference>
<dbReference type="Gene3D" id="3.40.30.10">
    <property type="entry name" value="Glutaredoxin"/>
    <property type="match status" value="1"/>
</dbReference>
<gene>
    <name evidence="5" type="ORF">P875_00022067</name>
</gene>
<dbReference type="SUPFAM" id="SSF47616">
    <property type="entry name" value="GST C-terminal domain-like"/>
    <property type="match status" value="1"/>
</dbReference>
<dbReference type="Pfam" id="PF02798">
    <property type="entry name" value="GST_N"/>
    <property type="match status" value="1"/>
</dbReference>
<evidence type="ECO:0000313" key="6">
    <source>
        <dbReference type="Proteomes" id="UP000033540"/>
    </source>
</evidence>
<dbReference type="AlphaFoldDB" id="A0A0F0IIY8"/>
<proteinExistence type="inferred from homology"/>
<dbReference type="Proteomes" id="UP000033540">
    <property type="component" value="Unassembled WGS sequence"/>
</dbReference>
<sequence>MTFTLYGYDGNTRSRVVRIVAAAEGIELNHFEVIPRRGVNKAEYMARFPRSQGKIPALEGPNIKLTETLSIAMVSTHLTAFLRRLLVILAILTICYVRDQYLASIHGKAKLLGDGSPEQTAEIISWASWANQEFLPIAAQWFRPLIPSFTDQAPYNKDAVEAGKKKTLDILEYVEKHLEGRQYLVTDHITLADIMLVVYVSRLFEWVLGQKWRDEHPAIMQYFENVVKHDAVRQVIPREDFILTEEETPIEDPRLRSV</sequence>
<organism evidence="5 6">
    <name type="scientific">Aspergillus parasiticus (strain ATCC 56775 / NRRL 5862 / SRRC 143 / SU-1)</name>
    <dbReference type="NCBI Taxonomy" id="1403190"/>
    <lineage>
        <taxon>Eukaryota</taxon>
        <taxon>Fungi</taxon>
        <taxon>Dikarya</taxon>
        <taxon>Ascomycota</taxon>
        <taxon>Pezizomycotina</taxon>
        <taxon>Eurotiomycetes</taxon>
        <taxon>Eurotiomycetidae</taxon>
        <taxon>Eurotiales</taxon>
        <taxon>Aspergillaceae</taxon>
        <taxon>Aspergillus</taxon>
        <taxon>Aspergillus subgen. Circumdati</taxon>
    </lineage>
</organism>
<dbReference type="PROSITE" id="PS50404">
    <property type="entry name" value="GST_NTER"/>
    <property type="match status" value="1"/>
</dbReference>
<dbReference type="GO" id="GO:0005634">
    <property type="term" value="C:nucleus"/>
    <property type="evidence" value="ECO:0007669"/>
    <property type="project" value="TreeGrafter"/>
</dbReference>
<evidence type="ECO:0000259" key="3">
    <source>
        <dbReference type="PROSITE" id="PS50404"/>
    </source>
</evidence>
<dbReference type="FunFam" id="1.20.1050.10:FF:000006">
    <property type="entry name" value="Elongation factor 1 gamma"/>
    <property type="match status" value="1"/>
</dbReference>
<comment type="caution">
    <text evidence="5">The sequence shown here is derived from an EMBL/GenBank/DDBJ whole genome shotgun (WGS) entry which is preliminary data.</text>
</comment>
<dbReference type="InterPro" id="IPR050802">
    <property type="entry name" value="EF-GSTs"/>
</dbReference>
<name>A0A0F0IIY8_ASPPU</name>
<dbReference type="InterPro" id="IPR036282">
    <property type="entry name" value="Glutathione-S-Trfase_C_sf"/>
</dbReference>
<keyword evidence="5" id="KW-0808">Transferase</keyword>
<reference evidence="5 6" key="1">
    <citation type="submission" date="2015-02" db="EMBL/GenBank/DDBJ databases">
        <title>Draft genome sequence of Aspergillus parasiticus SU-1.</title>
        <authorList>
            <person name="Yu J."/>
            <person name="Fedorova N."/>
            <person name="Yin Y."/>
            <person name="Losada L."/>
            <person name="Zafar N."/>
            <person name="Taujale R."/>
            <person name="Ehrlich K.C."/>
            <person name="Bhatnagar D."/>
            <person name="Cleveland T.E."/>
            <person name="Bennett J.W."/>
            <person name="Nierman W.C."/>
        </authorList>
    </citation>
    <scope>NUCLEOTIDE SEQUENCE [LARGE SCALE GENOMIC DNA]</scope>
    <source>
        <strain evidence="6">ATCC 56775 / NRRL 5862 / SRRC 143 / SU-1</strain>
    </source>
</reference>
<evidence type="ECO:0000259" key="4">
    <source>
        <dbReference type="PROSITE" id="PS50405"/>
    </source>
</evidence>
<dbReference type="InterPro" id="IPR036249">
    <property type="entry name" value="Thioredoxin-like_sf"/>
</dbReference>
<dbReference type="Pfam" id="PF00043">
    <property type="entry name" value="GST_C"/>
    <property type="match status" value="1"/>
</dbReference>
<comment type="similarity">
    <text evidence="1 2">Belongs to the GST superfamily.</text>
</comment>
<dbReference type="Gene3D" id="1.20.1050.10">
    <property type="match status" value="1"/>
</dbReference>
<dbReference type="InterPro" id="IPR010987">
    <property type="entry name" value="Glutathione-S-Trfase_C-like"/>
</dbReference>
<keyword evidence="5" id="KW-0648">Protein biosynthesis</keyword>
<dbReference type="PANTHER" id="PTHR43986:SF1">
    <property type="entry name" value="ELONGATION FACTOR 1-GAMMA"/>
    <property type="match status" value="1"/>
</dbReference>
<dbReference type="CDD" id="cd03181">
    <property type="entry name" value="GST_C_EF1Bgamma_like"/>
    <property type="match status" value="1"/>
</dbReference>
<evidence type="ECO:0000256" key="2">
    <source>
        <dbReference type="RuleBase" id="RU003494"/>
    </source>
</evidence>
<dbReference type="OrthoDB" id="249703at2759"/>
<dbReference type="InterPro" id="IPR004046">
    <property type="entry name" value="GST_C"/>
</dbReference>
<protein>
    <submittedName>
        <fullName evidence="5">Glutathione S-transferase C-terminal-like alpha helical domain of the Gamma subunit of Elongation Factor 1B</fullName>
    </submittedName>
</protein>
<keyword evidence="5" id="KW-0251">Elongation factor</keyword>
<accession>A0A0F0IIY8</accession>
<dbReference type="InterPro" id="IPR004045">
    <property type="entry name" value="Glutathione_S-Trfase_N"/>
</dbReference>
<dbReference type="EMBL" id="JZEE01000335">
    <property type="protein sequence ID" value="KJK65823.1"/>
    <property type="molecule type" value="Genomic_DNA"/>
</dbReference>
<dbReference type="GO" id="GO:0003746">
    <property type="term" value="F:translation elongation factor activity"/>
    <property type="evidence" value="ECO:0007669"/>
    <property type="project" value="UniProtKB-KW"/>
</dbReference>
<dbReference type="SUPFAM" id="SSF52833">
    <property type="entry name" value="Thioredoxin-like"/>
    <property type="match status" value="1"/>
</dbReference>
<dbReference type="GO" id="GO:0016740">
    <property type="term" value="F:transferase activity"/>
    <property type="evidence" value="ECO:0007669"/>
    <property type="project" value="UniProtKB-KW"/>
</dbReference>
<feature type="domain" description="GST N-terminal" evidence="3">
    <location>
        <begin position="1"/>
        <end position="83"/>
    </location>
</feature>
<feature type="domain" description="GST C-terminal" evidence="4">
    <location>
        <begin position="116"/>
        <end position="250"/>
    </location>
</feature>
<evidence type="ECO:0000256" key="1">
    <source>
        <dbReference type="ARBA" id="ARBA00007409"/>
    </source>
</evidence>